<dbReference type="Gene3D" id="3.30.70.270">
    <property type="match status" value="1"/>
</dbReference>
<comment type="similarity">
    <text evidence="10">Belongs to the DNA polymerase type-Y family.</text>
</comment>
<dbReference type="Proteomes" id="UP001056766">
    <property type="component" value="Unassembled WGS sequence"/>
</dbReference>
<evidence type="ECO:0000313" key="13">
    <source>
        <dbReference type="Proteomes" id="UP001056766"/>
    </source>
</evidence>
<gene>
    <name evidence="12" type="primary">dinB</name>
    <name evidence="10" type="synonym">dbh</name>
    <name evidence="12" type="ORF">KDK67_07220</name>
</gene>
<keyword evidence="8 10" id="KW-0234">DNA repair</keyword>
<accession>A0A9E5DBC6</accession>
<dbReference type="CDD" id="cd03586">
    <property type="entry name" value="PolY_Pol_IV_kappa"/>
    <property type="match status" value="1"/>
</dbReference>
<name>A0A9E5DBC6_9EURY</name>
<comment type="subunit">
    <text evidence="10">Monomer.</text>
</comment>
<keyword evidence="5 10" id="KW-0227">DNA damage</keyword>
<keyword evidence="1 10" id="KW-0808">Transferase</keyword>
<feature type="binding site" evidence="10">
    <location>
        <position position="6"/>
    </location>
    <ligand>
        <name>Mg(2+)</name>
        <dbReference type="ChEBI" id="CHEBI:18420"/>
    </ligand>
</feature>
<dbReference type="RefSeq" id="WP_250868141.1">
    <property type="nucleotide sequence ID" value="NZ_JAGSOI010000024.1"/>
</dbReference>
<dbReference type="GO" id="GO:0003887">
    <property type="term" value="F:DNA-directed DNA polymerase activity"/>
    <property type="evidence" value="ECO:0007669"/>
    <property type="project" value="UniProtKB-UniRule"/>
</dbReference>
<dbReference type="GO" id="GO:0005737">
    <property type="term" value="C:cytoplasm"/>
    <property type="evidence" value="ECO:0007669"/>
    <property type="project" value="UniProtKB-SubCell"/>
</dbReference>
<keyword evidence="6 10" id="KW-0460">Magnesium</keyword>
<evidence type="ECO:0000259" key="11">
    <source>
        <dbReference type="PROSITE" id="PS50173"/>
    </source>
</evidence>
<dbReference type="GO" id="GO:0003684">
    <property type="term" value="F:damaged DNA binding"/>
    <property type="evidence" value="ECO:0007669"/>
    <property type="project" value="InterPro"/>
</dbReference>
<comment type="cofactor">
    <cofactor evidence="10">
        <name>Mg(2+)</name>
        <dbReference type="ChEBI" id="CHEBI:18420"/>
    </cofactor>
    <text evidence="10">Binds 2 magnesium ions per subunit.</text>
</comment>
<feature type="binding site" evidence="10">
    <location>
        <position position="104"/>
    </location>
    <ligand>
        <name>Mg(2+)</name>
        <dbReference type="ChEBI" id="CHEBI:18420"/>
    </ligand>
</feature>
<keyword evidence="10" id="KW-0238">DNA-binding</keyword>
<dbReference type="Gene3D" id="3.40.1170.60">
    <property type="match status" value="1"/>
</dbReference>
<evidence type="ECO:0000256" key="5">
    <source>
        <dbReference type="ARBA" id="ARBA00022763"/>
    </source>
</evidence>
<dbReference type="Gene3D" id="3.30.1490.100">
    <property type="entry name" value="DNA polymerase, Y-family, little finger domain"/>
    <property type="match status" value="1"/>
</dbReference>
<keyword evidence="3 10" id="KW-0235">DNA replication</keyword>
<keyword evidence="2 10" id="KW-0548">Nucleotidyltransferase</keyword>
<dbReference type="InterPro" id="IPR036775">
    <property type="entry name" value="DNA_pol_Y-fam_lit_finger_sf"/>
</dbReference>
<dbReference type="AlphaFoldDB" id="A0A9E5DBC6"/>
<dbReference type="Gene3D" id="1.10.150.20">
    <property type="entry name" value="5' to 3' exonuclease, C-terminal subdomain"/>
    <property type="match status" value="1"/>
</dbReference>
<reference evidence="12" key="1">
    <citation type="journal article" date="2021" name="mSystems">
        <title>Bacteria and Archaea Synergistically Convert Glycine Betaine to Biogenic Methane in the Formosa Cold Seep of the South China Sea.</title>
        <authorList>
            <person name="Li L."/>
            <person name="Zhang W."/>
            <person name="Zhang S."/>
            <person name="Song L."/>
            <person name="Sun Q."/>
            <person name="Zhang H."/>
            <person name="Xiang H."/>
            <person name="Dong X."/>
        </authorList>
    </citation>
    <scope>NUCLEOTIDE SEQUENCE</scope>
    <source>
        <strain evidence="12">LLY</strain>
    </source>
</reference>
<dbReference type="Pfam" id="PF00817">
    <property type="entry name" value="IMS"/>
    <property type="match status" value="1"/>
</dbReference>
<keyword evidence="4 10" id="KW-0479">Metal-binding</keyword>
<dbReference type="InterPro" id="IPR001126">
    <property type="entry name" value="UmuC"/>
</dbReference>
<feature type="site" description="Substrate discrimination" evidence="10">
    <location>
        <position position="11"/>
    </location>
</feature>
<organism evidence="12 13">
    <name type="scientific">Methanococcoides seepicolus</name>
    <dbReference type="NCBI Taxonomy" id="2828780"/>
    <lineage>
        <taxon>Archaea</taxon>
        <taxon>Methanobacteriati</taxon>
        <taxon>Methanobacteriota</taxon>
        <taxon>Stenosarchaea group</taxon>
        <taxon>Methanomicrobia</taxon>
        <taxon>Methanosarcinales</taxon>
        <taxon>Methanosarcinaceae</taxon>
        <taxon>Methanococcoides</taxon>
    </lineage>
</organism>
<evidence type="ECO:0000256" key="1">
    <source>
        <dbReference type="ARBA" id="ARBA00022679"/>
    </source>
</evidence>
<dbReference type="GO" id="GO:0006261">
    <property type="term" value="P:DNA-templated DNA replication"/>
    <property type="evidence" value="ECO:0007669"/>
    <property type="project" value="UniProtKB-UniRule"/>
</dbReference>
<evidence type="ECO:0000256" key="3">
    <source>
        <dbReference type="ARBA" id="ARBA00022705"/>
    </source>
</evidence>
<keyword evidence="7 10" id="KW-0239">DNA-directed DNA polymerase</keyword>
<dbReference type="GO" id="GO:0042276">
    <property type="term" value="P:error-prone translesion synthesis"/>
    <property type="evidence" value="ECO:0007669"/>
    <property type="project" value="TreeGrafter"/>
</dbReference>
<evidence type="ECO:0000256" key="8">
    <source>
        <dbReference type="ARBA" id="ARBA00023204"/>
    </source>
</evidence>
<dbReference type="PANTHER" id="PTHR11076:SF33">
    <property type="entry name" value="DNA POLYMERASE KAPPA"/>
    <property type="match status" value="1"/>
</dbReference>
<dbReference type="InterPro" id="IPR050116">
    <property type="entry name" value="DNA_polymerase-Y"/>
</dbReference>
<comment type="subcellular location">
    <subcellularLocation>
        <location evidence="10">Cytoplasm</location>
    </subcellularLocation>
</comment>
<dbReference type="SUPFAM" id="SSF100879">
    <property type="entry name" value="Lesion bypass DNA polymerase (Y-family), little finger domain"/>
    <property type="match status" value="1"/>
</dbReference>
<dbReference type="EC" id="2.7.7.7" evidence="10"/>
<dbReference type="SUPFAM" id="SSF56672">
    <property type="entry name" value="DNA/RNA polymerases"/>
    <property type="match status" value="1"/>
</dbReference>
<dbReference type="GO" id="GO:0006281">
    <property type="term" value="P:DNA repair"/>
    <property type="evidence" value="ECO:0007669"/>
    <property type="project" value="UniProtKB-UniRule"/>
</dbReference>
<evidence type="ECO:0000313" key="12">
    <source>
        <dbReference type="EMBL" id="MCM1986787.1"/>
    </source>
</evidence>
<reference evidence="12" key="2">
    <citation type="submission" date="2021-04" db="EMBL/GenBank/DDBJ databases">
        <authorList>
            <person name="Dong X."/>
        </authorList>
    </citation>
    <scope>NUCLEOTIDE SEQUENCE</scope>
    <source>
        <strain evidence="12">LLY</strain>
    </source>
</reference>
<comment type="caution">
    <text evidence="12">The sequence shown here is derived from an EMBL/GenBank/DDBJ whole genome shotgun (WGS) entry which is preliminary data.</text>
</comment>
<dbReference type="InterPro" id="IPR043502">
    <property type="entry name" value="DNA/RNA_pol_sf"/>
</dbReference>
<evidence type="ECO:0000256" key="7">
    <source>
        <dbReference type="ARBA" id="ARBA00022932"/>
    </source>
</evidence>
<dbReference type="GO" id="GO:0000287">
    <property type="term" value="F:magnesium ion binding"/>
    <property type="evidence" value="ECO:0007669"/>
    <property type="project" value="UniProtKB-UniRule"/>
</dbReference>
<dbReference type="Pfam" id="PF11799">
    <property type="entry name" value="IMS_C"/>
    <property type="match status" value="1"/>
</dbReference>
<feature type="domain" description="UmuC" evidence="11">
    <location>
        <begin position="2"/>
        <end position="186"/>
    </location>
</feature>
<dbReference type="NCBIfam" id="NF002677">
    <property type="entry name" value="PRK02406.1"/>
    <property type="match status" value="1"/>
</dbReference>
<dbReference type="PROSITE" id="PS50173">
    <property type="entry name" value="UMUC"/>
    <property type="match status" value="1"/>
</dbReference>
<feature type="active site" evidence="10">
    <location>
        <position position="105"/>
    </location>
</feature>
<protein>
    <recommendedName>
        <fullName evidence="10">DNA polymerase IV</fullName>
        <shortName evidence="10">Pol IV</shortName>
        <ecNumber evidence="10">2.7.7.7</ecNumber>
    </recommendedName>
</protein>
<comment type="catalytic activity">
    <reaction evidence="9 10">
        <text>DNA(n) + a 2'-deoxyribonucleoside 5'-triphosphate = DNA(n+1) + diphosphate</text>
        <dbReference type="Rhea" id="RHEA:22508"/>
        <dbReference type="Rhea" id="RHEA-COMP:17339"/>
        <dbReference type="Rhea" id="RHEA-COMP:17340"/>
        <dbReference type="ChEBI" id="CHEBI:33019"/>
        <dbReference type="ChEBI" id="CHEBI:61560"/>
        <dbReference type="ChEBI" id="CHEBI:173112"/>
        <dbReference type="EC" id="2.7.7.7"/>
    </reaction>
</comment>
<keyword evidence="13" id="KW-1185">Reference proteome</keyword>
<evidence type="ECO:0000256" key="9">
    <source>
        <dbReference type="ARBA" id="ARBA00049244"/>
    </source>
</evidence>
<evidence type="ECO:0000256" key="6">
    <source>
        <dbReference type="ARBA" id="ARBA00022842"/>
    </source>
</evidence>
<evidence type="ECO:0000256" key="10">
    <source>
        <dbReference type="HAMAP-Rule" id="MF_01113"/>
    </source>
</evidence>
<keyword evidence="10" id="KW-0963">Cytoplasm</keyword>
<dbReference type="InterPro" id="IPR043128">
    <property type="entry name" value="Rev_trsase/Diguanyl_cyclase"/>
</dbReference>
<dbReference type="HAMAP" id="MF_01113">
    <property type="entry name" value="DNApol_IV"/>
    <property type="match status" value="1"/>
</dbReference>
<comment type="function">
    <text evidence="10">Poorly processive, error-prone DNA polymerase involved in untargeted mutagenesis. Copies undamaged DNA at stalled replication forks, which arise in vivo from mismatched or misaligned primer ends. These misaligned primers can be extended by PolIV. Exhibits no 3'-5' exonuclease (proofreading) activity. May be involved in translesional synthesis.</text>
</comment>
<dbReference type="InterPro" id="IPR017961">
    <property type="entry name" value="DNA_pol_Y-fam_little_finger"/>
</dbReference>
<dbReference type="EMBL" id="JAGSOI010000024">
    <property type="protein sequence ID" value="MCM1986787.1"/>
    <property type="molecule type" value="Genomic_DNA"/>
</dbReference>
<proteinExistence type="inferred from homology"/>
<keyword evidence="10" id="KW-0515">Mutator protein</keyword>
<evidence type="ECO:0000256" key="4">
    <source>
        <dbReference type="ARBA" id="ARBA00022723"/>
    </source>
</evidence>
<evidence type="ECO:0000256" key="2">
    <source>
        <dbReference type="ARBA" id="ARBA00022695"/>
    </source>
</evidence>
<dbReference type="InterPro" id="IPR022880">
    <property type="entry name" value="DNApol_IV"/>
</dbReference>
<dbReference type="FunFam" id="3.30.1490.100:FF:000004">
    <property type="entry name" value="DNA polymerase IV"/>
    <property type="match status" value="1"/>
</dbReference>
<sequence>MIFHIDMDSFYSSVEVAADPTLKGLPVVVGSDPLQEGNRGVVSTCSYEAREFGIKSAMAISKAYRLCPEAVYLRVNMPLYKKVSNSIMELLRGYSSKFQQVSVDEAYLDVSDVVSGLDEAEKLALQIKEDVFQKEGITCSVGIGPNKSIAKIASDFQKPDGLTIVRPEDVRSFLYPLDVSRISGVGKKTSVMLGQMGIGTIGELAVYDVQELREKFGKFGLVMHQLANGVDGRKVQESGDIKSISKEDTFDKDTSDVKYLGSVVDTLSEHVHASLSQKKYLFKTVTIKVRFADFTTYTRAKTLAAHSDDIVTIRKTAKVLLQEFNGKNKLRLLGVGVTKLDKLDERQTRLSDFF</sequence>
<dbReference type="PANTHER" id="PTHR11076">
    <property type="entry name" value="DNA REPAIR POLYMERASE UMUC / TRANSFERASE FAMILY MEMBER"/>
    <property type="match status" value="1"/>
</dbReference>